<dbReference type="EMBL" id="JAIFRP010000012">
    <property type="protein sequence ID" value="KAK2586538.1"/>
    <property type="molecule type" value="Genomic_DNA"/>
</dbReference>
<accession>A0AAD9RW40</accession>
<comment type="caution">
    <text evidence="2">The sequence shown here is derived from an EMBL/GenBank/DDBJ whole genome shotgun (WGS) entry which is preliminary data.</text>
</comment>
<feature type="coiled-coil region" evidence="1">
    <location>
        <begin position="106"/>
        <end position="133"/>
    </location>
</feature>
<proteinExistence type="predicted"/>
<sequence>MATEENTLLLRNLKDSAALLPRIAALRDVLRQLREELRHERENLTREINMAWWNDFEADTYRVDHRSGHSRYPLEVLHFRKGNGDNTASSTTFAAAADCGRRLLESKIYQSRVNQLQEELESFERSCRSTSMSSFYKRKIHDLERDCWDGLNKVREGFVESLQAFENTLDSIRYSEGSSRKMSDVKRCKEKKADGLRQRTKWQQSLNVEKYQPPSRTKSLIIDSSHHGFWLAHICSERFSDSAMCNAMYRASRYHLETPHIFGVFEPSNDSNFSTSFTTIFPIVRETSTVVAV</sequence>
<evidence type="ECO:0000256" key="1">
    <source>
        <dbReference type="SAM" id="Coils"/>
    </source>
</evidence>
<feature type="coiled-coil region" evidence="1">
    <location>
        <begin position="23"/>
        <end position="50"/>
    </location>
</feature>
<reference evidence="2" key="2">
    <citation type="journal article" date="2023" name="Commun. Biol.">
        <title>Intrasexual cuticular hydrocarbon dimorphism in a wasp sheds light on hydrocarbon biosynthesis genes in Hymenoptera.</title>
        <authorList>
            <person name="Moris V.C."/>
            <person name="Podsiadlowski L."/>
            <person name="Martin S."/>
            <person name="Oeyen J.P."/>
            <person name="Donath A."/>
            <person name="Petersen M."/>
            <person name="Wilbrandt J."/>
            <person name="Misof B."/>
            <person name="Liedtke D."/>
            <person name="Thamm M."/>
            <person name="Scheiner R."/>
            <person name="Schmitt T."/>
            <person name="Niehuis O."/>
        </authorList>
    </citation>
    <scope>NUCLEOTIDE SEQUENCE</scope>
    <source>
        <strain evidence="2">GBR_01_08_01A</strain>
    </source>
</reference>
<organism evidence="2 3">
    <name type="scientific">Odynerus spinipes</name>
    <dbReference type="NCBI Taxonomy" id="1348599"/>
    <lineage>
        <taxon>Eukaryota</taxon>
        <taxon>Metazoa</taxon>
        <taxon>Ecdysozoa</taxon>
        <taxon>Arthropoda</taxon>
        <taxon>Hexapoda</taxon>
        <taxon>Insecta</taxon>
        <taxon>Pterygota</taxon>
        <taxon>Neoptera</taxon>
        <taxon>Endopterygota</taxon>
        <taxon>Hymenoptera</taxon>
        <taxon>Apocrita</taxon>
        <taxon>Aculeata</taxon>
        <taxon>Vespoidea</taxon>
        <taxon>Vespidae</taxon>
        <taxon>Eumeninae</taxon>
        <taxon>Odynerus</taxon>
    </lineage>
</organism>
<dbReference type="AlphaFoldDB" id="A0AAD9RW40"/>
<protein>
    <submittedName>
        <fullName evidence="2">Uncharacterized protein</fullName>
    </submittedName>
</protein>
<name>A0AAD9RW40_9HYME</name>
<dbReference type="Proteomes" id="UP001258017">
    <property type="component" value="Unassembled WGS sequence"/>
</dbReference>
<evidence type="ECO:0000313" key="2">
    <source>
        <dbReference type="EMBL" id="KAK2586538.1"/>
    </source>
</evidence>
<reference evidence="2" key="1">
    <citation type="submission" date="2021-08" db="EMBL/GenBank/DDBJ databases">
        <authorList>
            <person name="Misof B."/>
            <person name="Oliver O."/>
            <person name="Podsiadlowski L."/>
            <person name="Donath A."/>
            <person name="Peters R."/>
            <person name="Mayer C."/>
            <person name="Rust J."/>
            <person name="Gunkel S."/>
            <person name="Lesny P."/>
            <person name="Martin S."/>
            <person name="Oeyen J.P."/>
            <person name="Petersen M."/>
            <person name="Panagiotis P."/>
            <person name="Wilbrandt J."/>
            <person name="Tanja T."/>
        </authorList>
    </citation>
    <scope>NUCLEOTIDE SEQUENCE</scope>
    <source>
        <strain evidence="2">GBR_01_08_01A</strain>
        <tissue evidence="2">Thorax + abdomen</tissue>
    </source>
</reference>
<evidence type="ECO:0000313" key="3">
    <source>
        <dbReference type="Proteomes" id="UP001258017"/>
    </source>
</evidence>
<keyword evidence="3" id="KW-1185">Reference proteome</keyword>
<keyword evidence="1" id="KW-0175">Coiled coil</keyword>
<gene>
    <name evidence="2" type="ORF">KPH14_011429</name>
</gene>